<proteinExistence type="inferred from homology"/>
<dbReference type="InterPro" id="IPR052337">
    <property type="entry name" value="SAT4-like"/>
</dbReference>
<dbReference type="PANTHER" id="PTHR33048">
    <property type="entry name" value="PTH11-LIKE INTEGRAL MEMBRANE PROTEIN (AFU_ORTHOLOGUE AFUA_5G11245)"/>
    <property type="match status" value="1"/>
</dbReference>
<evidence type="ECO:0000256" key="5">
    <source>
        <dbReference type="ARBA" id="ARBA00038359"/>
    </source>
</evidence>
<sequence>MVVYVDLAANPRGVTIIAVLWTMTTLSGLFLGLRLYSKLARTRQLWWDDCVIIVAWILLVVSCSTSTANARLGFGLHTPEVPFENLIPFGLQSNISGFASIIAVACSKTSFGLTLLRLTEGWMKWLIIGLLVLLNATQYLSAIFFWVSCNPPAKTWNPLLPGECWPISVTVNTGLFVGSCSALCDFALALLPWRLLLRFNMYNREKIGVAIAMSMGVFAGISCIVKMTTIPVFYEGDFSYNSLPLVVWGFIEPSLTIMAASIPFMRHLFKSARDLPTITTAATATATTPPNGTATNPTPPRTSVLAAAHANGNNVIINTTTTNNNNQTTSRTHGRSNWGQQQAHQLTERRLPNKARGEDERSDCSMLARPGGAPGNKYDGPSLCCLESDTKHRAVAGVLTCERID</sequence>
<evidence type="ECO:0000259" key="8">
    <source>
        <dbReference type="Pfam" id="PF20684"/>
    </source>
</evidence>
<feature type="compositionally biased region" description="Polar residues" evidence="6">
    <location>
        <begin position="335"/>
        <end position="345"/>
    </location>
</feature>
<dbReference type="EMBL" id="MU854402">
    <property type="protein sequence ID" value="KAK4039382.1"/>
    <property type="molecule type" value="Genomic_DNA"/>
</dbReference>
<dbReference type="Proteomes" id="UP001303115">
    <property type="component" value="Unassembled WGS sequence"/>
</dbReference>
<name>A0AAN6SR03_9PEZI</name>
<dbReference type="Pfam" id="PF20684">
    <property type="entry name" value="Fung_rhodopsin"/>
    <property type="match status" value="1"/>
</dbReference>
<evidence type="ECO:0000256" key="3">
    <source>
        <dbReference type="ARBA" id="ARBA00022989"/>
    </source>
</evidence>
<evidence type="ECO:0000256" key="4">
    <source>
        <dbReference type="ARBA" id="ARBA00023136"/>
    </source>
</evidence>
<evidence type="ECO:0000313" key="9">
    <source>
        <dbReference type="EMBL" id="KAK4039382.1"/>
    </source>
</evidence>
<evidence type="ECO:0000256" key="1">
    <source>
        <dbReference type="ARBA" id="ARBA00004141"/>
    </source>
</evidence>
<keyword evidence="3 7" id="KW-1133">Transmembrane helix</keyword>
<feature type="domain" description="Rhodopsin" evidence="8">
    <location>
        <begin position="33"/>
        <end position="270"/>
    </location>
</feature>
<protein>
    <submittedName>
        <fullName evidence="9">Integral membrane protein</fullName>
    </submittedName>
</protein>
<feature type="transmembrane region" description="Helical" evidence="7">
    <location>
        <begin position="209"/>
        <end position="233"/>
    </location>
</feature>
<reference evidence="10" key="1">
    <citation type="journal article" date="2023" name="Mol. Phylogenet. Evol.">
        <title>Genome-scale phylogeny and comparative genomics of the fungal order Sordariales.</title>
        <authorList>
            <person name="Hensen N."/>
            <person name="Bonometti L."/>
            <person name="Westerberg I."/>
            <person name="Brannstrom I.O."/>
            <person name="Guillou S."/>
            <person name="Cros-Aarteil S."/>
            <person name="Calhoun S."/>
            <person name="Haridas S."/>
            <person name="Kuo A."/>
            <person name="Mondo S."/>
            <person name="Pangilinan J."/>
            <person name="Riley R."/>
            <person name="LaButti K."/>
            <person name="Andreopoulos B."/>
            <person name="Lipzen A."/>
            <person name="Chen C."/>
            <person name="Yan M."/>
            <person name="Daum C."/>
            <person name="Ng V."/>
            <person name="Clum A."/>
            <person name="Steindorff A."/>
            <person name="Ohm R.A."/>
            <person name="Martin F."/>
            <person name="Silar P."/>
            <person name="Natvig D.O."/>
            <person name="Lalanne C."/>
            <person name="Gautier V."/>
            <person name="Ament-Velasquez S.L."/>
            <person name="Kruys A."/>
            <person name="Hutchinson M.I."/>
            <person name="Powell A.J."/>
            <person name="Barry K."/>
            <person name="Miller A.N."/>
            <person name="Grigoriev I.V."/>
            <person name="Debuchy R."/>
            <person name="Gladieux P."/>
            <person name="Hiltunen Thoren M."/>
            <person name="Johannesson H."/>
        </authorList>
    </citation>
    <scope>NUCLEOTIDE SEQUENCE [LARGE SCALE GENOMIC DNA]</scope>
    <source>
        <strain evidence="10">CBS 284.82</strain>
    </source>
</reference>
<comment type="similarity">
    <text evidence="5">Belongs to the SAT4 family.</text>
</comment>
<feature type="region of interest" description="Disordered" evidence="6">
    <location>
        <begin position="319"/>
        <end position="373"/>
    </location>
</feature>
<comment type="subcellular location">
    <subcellularLocation>
        <location evidence="1">Membrane</location>
        <topology evidence="1">Multi-pass membrane protein</topology>
    </subcellularLocation>
</comment>
<keyword evidence="4 7" id="KW-0472">Membrane</keyword>
<feature type="transmembrane region" description="Helical" evidence="7">
    <location>
        <begin position="12"/>
        <end position="33"/>
    </location>
</feature>
<gene>
    <name evidence="9" type="ORF">C8A01DRAFT_47168</name>
</gene>
<feature type="compositionally biased region" description="Low complexity" evidence="6">
    <location>
        <begin position="319"/>
        <end position="329"/>
    </location>
</feature>
<dbReference type="InterPro" id="IPR049326">
    <property type="entry name" value="Rhodopsin_dom_fungi"/>
</dbReference>
<feature type="compositionally biased region" description="Basic and acidic residues" evidence="6">
    <location>
        <begin position="346"/>
        <end position="363"/>
    </location>
</feature>
<dbReference type="GO" id="GO:0016020">
    <property type="term" value="C:membrane"/>
    <property type="evidence" value="ECO:0007669"/>
    <property type="project" value="UniProtKB-SubCell"/>
</dbReference>
<dbReference type="PANTHER" id="PTHR33048:SF42">
    <property type="entry name" value="INTEGRAL MEMBRANE PROTEIN"/>
    <property type="match status" value="1"/>
</dbReference>
<feature type="transmembrane region" description="Helical" evidence="7">
    <location>
        <begin position="175"/>
        <end position="197"/>
    </location>
</feature>
<accession>A0AAN6SR03</accession>
<evidence type="ECO:0000313" key="10">
    <source>
        <dbReference type="Proteomes" id="UP001303115"/>
    </source>
</evidence>
<comment type="caution">
    <text evidence="9">The sequence shown here is derived from an EMBL/GenBank/DDBJ whole genome shotgun (WGS) entry which is preliminary data.</text>
</comment>
<keyword evidence="10" id="KW-1185">Reference proteome</keyword>
<keyword evidence="2 7" id="KW-0812">Transmembrane</keyword>
<feature type="transmembrane region" description="Helical" evidence="7">
    <location>
        <begin position="45"/>
        <end position="67"/>
    </location>
</feature>
<feature type="transmembrane region" description="Helical" evidence="7">
    <location>
        <begin position="125"/>
        <end position="147"/>
    </location>
</feature>
<feature type="transmembrane region" description="Helical" evidence="7">
    <location>
        <begin position="245"/>
        <end position="265"/>
    </location>
</feature>
<dbReference type="AlphaFoldDB" id="A0AAN6SR03"/>
<evidence type="ECO:0000256" key="7">
    <source>
        <dbReference type="SAM" id="Phobius"/>
    </source>
</evidence>
<evidence type="ECO:0000256" key="2">
    <source>
        <dbReference type="ARBA" id="ARBA00022692"/>
    </source>
</evidence>
<evidence type="ECO:0000256" key="6">
    <source>
        <dbReference type="SAM" id="MobiDB-lite"/>
    </source>
</evidence>
<organism evidence="9 10">
    <name type="scientific">Parachaetomium inaequale</name>
    <dbReference type="NCBI Taxonomy" id="2588326"/>
    <lineage>
        <taxon>Eukaryota</taxon>
        <taxon>Fungi</taxon>
        <taxon>Dikarya</taxon>
        <taxon>Ascomycota</taxon>
        <taxon>Pezizomycotina</taxon>
        <taxon>Sordariomycetes</taxon>
        <taxon>Sordariomycetidae</taxon>
        <taxon>Sordariales</taxon>
        <taxon>Chaetomiaceae</taxon>
        <taxon>Parachaetomium</taxon>
    </lineage>
</organism>